<protein>
    <recommendedName>
        <fullName evidence="4">Secreted protein</fullName>
    </recommendedName>
</protein>
<feature type="chain" id="PRO_5041988471" description="Secreted protein" evidence="1">
    <location>
        <begin position="17"/>
        <end position="73"/>
    </location>
</feature>
<proteinExistence type="predicted"/>
<evidence type="ECO:0000256" key="1">
    <source>
        <dbReference type="SAM" id="SignalP"/>
    </source>
</evidence>
<dbReference type="EMBL" id="JAHMHS010000087">
    <property type="protein sequence ID" value="KAK1721219.1"/>
    <property type="molecule type" value="Genomic_DNA"/>
</dbReference>
<dbReference type="GeneID" id="85387007"/>
<evidence type="ECO:0000313" key="3">
    <source>
        <dbReference type="Proteomes" id="UP001244207"/>
    </source>
</evidence>
<comment type="caution">
    <text evidence="2">The sequence shown here is derived from an EMBL/GenBank/DDBJ whole genome shotgun (WGS) entry which is preliminary data.</text>
</comment>
<dbReference type="Proteomes" id="UP001244207">
    <property type="component" value="Unassembled WGS sequence"/>
</dbReference>
<evidence type="ECO:0000313" key="2">
    <source>
        <dbReference type="EMBL" id="KAK1721219.1"/>
    </source>
</evidence>
<dbReference type="AlphaFoldDB" id="A0AAD8UK50"/>
<evidence type="ECO:0008006" key="4">
    <source>
        <dbReference type="Google" id="ProtNLM"/>
    </source>
</evidence>
<reference evidence="2" key="1">
    <citation type="submission" date="2021-12" db="EMBL/GenBank/DDBJ databases">
        <title>Comparative genomics, transcriptomics and evolutionary studies reveal genomic signatures of adaptation to plant cell wall in hemibiotrophic fungi.</title>
        <authorList>
            <consortium name="DOE Joint Genome Institute"/>
            <person name="Baroncelli R."/>
            <person name="Diaz J.F."/>
            <person name="Benocci T."/>
            <person name="Peng M."/>
            <person name="Battaglia E."/>
            <person name="Haridas S."/>
            <person name="Andreopoulos W."/>
            <person name="Labutti K."/>
            <person name="Pangilinan J."/>
            <person name="Floch G.L."/>
            <person name="Makela M.R."/>
            <person name="Henrissat B."/>
            <person name="Grigoriev I.V."/>
            <person name="Crouch J.A."/>
            <person name="De Vries R.P."/>
            <person name="Sukno S.A."/>
            <person name="Thon M.R."/>
        </authorList>
    </citation>
    <scope>NUCLEOTIDE SEQUENCE</scope>
    <source>
        <strain evidence="2">CBS 112980</strain>
    </source>
</reference>
<keyword evidence="3" id="KW-1185">Reference proteome</keyword>
<keyword evidence="1" id="KW-0732">Signal</keyword>
<name>A0AAD8UK50_GLOAC</name>
<gene>
    <name evidence="2" type="ORF">BDZ83DRAFT_441153</name>
</gene>
<feature type="signal peptide" evidence="1">
    <location>
        <begin position="1"/>
        <end position="16"/>
    </location>
</feature>
<sequence>MIILLFVLPRAILVHCRPRYPAEQGLLHLKLIKLLPVCSVRGKPQGSSALICRRRCSTRTSTQDSLNVSKWEA</sequence>
<dbReference type="RefSeq" id="XP_060362015.1">
    <property type="nucleotide sequence ID" value="XM_060503108.1"/>
</dbReference>
<accession>A0AAD8UK50</accession>
<organism evidence="2 3">
    <name type="scientific">Glomerella acutata</name>
    <name type="common">Colletotrichum acutatum</name>
    <dbReference type="NCBI Taxonomy" id="27357"/>
    <lineage>
        <taxon>Eukaryota</taxon>
        <taxon>Fungi</taxon>
        <taxon>Dikarya</taxon>
        <taxon>Ascomycota</taxon>
        <taxon>Pezizomycotina</taxon>
        <taxon>Sordariomycetes</taxon>
        <taxon>Hypocreomycetidae</taxon>
        <taxon>Glomerellales</taxon>
        <taxon>Glomerellaceae</taxon>
        <taxon>Colletotrichum</taxon>
        <taxon>Colletotrichum acutatum species complex</taxon>
    </lineage>
</organism>